<evidence type="ECO:0000256" key="3">
    <source>
        <dbReference type="ARBA" id="ARBA00023315"/>
    </source>
</evidence>
<comment type="similarity">
    <text evidence="1">Belongs to the plant acyltransferase family.</text>
</comment>
<dbReference type="PANTHER" id="PTHR31623">
    <property type="entry name" value="F21J9.9"/>
    <property type="match status" value="1"/>
</dbReference>
<gene>
    <name evidence="4" type="ORF">RJ640_013977</name>
</gene>
<dbReference type="InterPro" id="IPR023213">
    <property type="entry name" value="CAT-like_dom_sf"/>
</dbReference>
<sequence length="235" mass="25629">MDPSLLVVVVVEGASVVVCNGECLVYNREWDEEDEEVSESDEFLHRLLQLGAAENDLDKIPFYPFARRINGNTSTECNDDGVPVLEVCVECSLLDLFKTPEAETLRTFLLVKVESKESSTIPFLIQVSFFSCGGMTIGLCTSHKIADAATLSTFSNGWASASSVCDQTLVAPELPKPENDCVTRRYVFGASSIATLKNQAGKDDVVQPTRVEAVSALVWKCTTAAASNRRPYVMS</sequence>
<evidence type="ECO:0000313" key="5">
    <source>
        <dbReference type="Proteomes" id="UP001187471"/>
    </source>
</evidence>
<keyword evidence="5" id="KW-1185">Reference proteome</keyword>
<dbReference type="EMBL" id="JAVXUO010000592">
    <property type="protein sequence ID" value="KAK2990950.1"/>
    <property type="molecule type" value="Genomic_DNA"/>
</dbReference>
<keyword evidence="3" id="KW-0012">Acyltransferase</keyword>
<evidence type="ECO:0000256" key="1">
    <source>
        <dbReference type="ARBA" id="ARBA00009861"/>
    </source>
</evidence>
<keyword evidence="2" id="KW-0808">Transferase</keyword>
<proteinExistence type="inferred from homology"/>
<organism evidence="4 5">
    <name type="scientific">Escallonia rubra</name>
    <dbReference type="NCBI Taxonomy" id="112253"/>
    <lineage>
        <taxon>Eukaryota</taxon>
        <taxon>Viridiplantae</taxon>
        <taxon>Streptophyta</taxon>
        <taxon>Embryophyta</taxon>
        <taxon>Tracheophyta</taxon>
        <taxon>Spermatophyta</taxon>
        <taxon>Magnoliopsida</taxon>
        <taxon>eudicotyledons</taxon>
        <taxon>Gunneridae</taxon>
        <taxon>Pentapetalae</taxon>
        <taxon>asterids</taxon>
        <taxon>campanulids</taxon>
        <taxon>Escalloniales</taxon>
        <taxon>Escalloniaceae</taxon>
        <taxon>Escallonia</taxon>
    </lineage>
</organism>
<evidence type="ECO:0008006" key="6">
    <source>
        <dbReference type="Google" id="ProtNLM"/>
    </source>
</evidence>
<protein>
    <recommendedName>
        <fullName evidence="6">BAHD acyltransferase</fullName>
    </recommendedName>
</protein>
<dbReference type="AlphaFoldDB" id="A0AA88RWU6"/>
<comment type="caution">
    <text evidence="4">The sequence shown here is derived from an EMBL/GenBank/DDBJ whole genome shotgun (WGS) entry which is preliminary data.</text>
</comment>
<reference evidence="4" key="1">
    <citation type="submission" date="2022-12" db="EMBL/GenBank/DDBJ databases">
        <title>Draft genome assemblies for two species of Escallonia (Escalloniales).</title>
        <authorList>
            <person name="Chanderbali A."/>
            <person name="Dervinis C."/>
            <person name="Anghel I."/>
            <person name="Soltis D."/>
            <person name="Soltis P."/>
            <person name="Zapata F."/>
        </authorList>
    </citation>
    <scope>NUCLEOTIDE SEQUENCE</scope>
    <source>
        <strain evidence="4">UCBG92.1500</strain>
        <tissue evidence="4">Leaf</tissue>
    </source>
</reference>
<dbReference type="Pfam" id="PF02458">
    <property type="entry name" value="Transferase"/>
    <property type="match status" value="2"/>
</dbReference>
<dbReference type="PANTHER" id="PTHR31623:SF122">
    <property type="entry name" value="HXXXD-TYPE ACYL-TRANSFERASE FAMILY PROTEIN"/>
    <property type="match status" value="1"/>
</dbReference>
<dbReference type="Proteomes" id="UP001187471">
    <property type="component" value="Unassembled WGS sequence"/>
</dbReference>
<accession>A0AA88RWU6</accession>
<name>A0AA88RWU6_9ASTE</name>
<evidence type="ECO:0000313" key="4">
    <source>
        <dbReference type="EMBL" id="KAK2990950.1"/>
    </source>
</evidence>
<evidence type="ECO:0000256" key="2">
    <source>
        <dbReference type="ARBA" id="ARBA00022679"/>
    </source>
</evidence>
<dbReference type="GO" id="GO:0016746">
    <property type="term" value="F:acyltransferase activity"/>
    <property type="evidence" value="ECO:0007669"/>
    <property type="project" value="UniProtKB-KW"/>
</dbReference>
<dbReference type="Gene3D" id="3.30.559.10">
    <property type="entry name" value="Chloramphenicol acetyltransferase-like domain"/>
    <property type="match status" value="2"/>
</dbReference>